<reference evidence="21 22" key="1">
    <citation type="submission" date="2024-04" db="EMBL/GenBank/DDBJ databases">
        <title>Tritrichomonas musculus Genome.</title>
        <authorList>
            <person name="Alves-Ferreira E."/>
            <person name="Grigg M."/>
            <person name="Lorenzi H."/>
            <person name="Galac M."/>
        </authorList>
    </citation>
    <scope>NUCLEOTIDE SEQUENCE [LARGE SCALE GENOMIC DNA]</scope>
    <source>
        <strain evidence="21 22">EAF2021</strain>
    </source>
</reference>
<keyword evidence="22" id="KW-1185">Reference proteome</keyword>
<protein>
    <recommendedName>
        <fullName evidence="15">Lysosomal dipeptide transporter MFSD1</fullName>
    </recommendedName>
    <alternativeName>
        <fullName evidence="16">Major facilitator superfamily domain-containing protein 1</fullName>
    </alternativeName>
</protein>
<dbReference type="InterPro" id="IPR036259">
    <property type="entry name" value="MFS_trans_sf"/>
</dbReference>
<evidence type="ECO:0000256" key="7">
    <source>
        <dbReference type="ARBA" id="ARBA00044893"/>
    </source>
</evidence>
<evidence type="ECO:0000259" key="20">
    <source>
        <dbReference type="PROSITE" id="PS50850"/>
    </source>
</evidence>
<proteinExistence type="predicted"/>
<comment type="catalytic activity">
    <reaction evidence="6">
        <text>L-lysyl-L-alpha-amino acid(out) = L-lysyl-L-alpha-amino acid(in)</text>
        <dbReference type="Rhea" id="RHEA:79387"/>
        <dbReference type="ChEBI" id="CHEBI:229965"/>
    </reaction>
</comment>
<feature type="transmembrane region" description="Helical" evidence="19">
    <location>
        <begin position="351"/>
        <end position="375"/>
    </location>
</feature>
<comment type="catalytic activity">
    <reaction evidence="9">
        <text>L-arginyl-L-alpha-amino acid(out) = L-arginyl-L-alpha-amino acid(in)</text>
        <dbReference type="Rhea" id="RHEA:79371"/>
        <dbReference type="ChEBI" id="CHEBI:84315"/>
    </reaction>
</comment>
<dbReference type="Pfam" id="PF07690">
    <property type="entry name" value="MFS_1"/>
    <property type="match status" value="1"/>
</dbReference>
<evidence type="ECO:0000256" key="2">
    <source>
        <dbReference type="ARBA" id="ARBA00044876"/>
    </source>
</evidence>
<dbReference type="EMBL" id="JAPFFF010000066">
    <property type="protein sequence ID" value="KAK8836313.1"/>
    <property type="molecule type" value="Genomic_DNA"/>
</dbReference>
<comment type="catalytic activity">
    <reaction evidence="10">
        <text>L-lysyl-L-lysine(out) = L-lysyl-L-lysine(in)</text>
        <dbReference type="Rhea" id="RHEA:79403"/>
        <dbReference type="ChEBI" id="CHEBI:229956"/>
    </reaction>
</comment>
<dbReference type="PROSITE" id="PS50850">
    <property type="entry name" value="MFS"/>
    <property type="match status" value="1"/>
</dbReference>
<evidence type="ECO:0000256" key="10">
    <source>
        <dbReference type="ARBA" id="ARBA00044900"/>
    </source>
</evidence>
<feature type="transmembrane region" description="Helical" evidence="19">
    <location>
        <begin position="162"/>
        <end position="183"/>
    </location>
</feature>
<feature type="transmembrane region" description="Helical" evidence="19">
    <location>
        <begin position="189"/>
        <end position="212"/>
    </location>
</feature>
<feature type="transmembrane region" description="Helical" evidence="19">
    <location>
        <begin position="257"/>
        <end position="278"/>
    </location>
</feature>
<evidence type="ECO:0000256" key="4">
    <source>
        <dbReference type="ARBA" id="ARBA00044881"/>
    </source>
</evidence>
<evidence type="ECO:0000256" key="16">
    <source>
        <dbReference type="ARBA" id="ARBA00045018"/>
    </source>
</evidence>
<comment type="catalytic activity">
    <reaction evidence="12">
        <text>L-histidyl-L-alpha-amino acid(out) = L-histidyl-L-alpha-amino acid(in)</text>
        <dbReference type="Rhea" id="RHEA:79379"/>
        <dbReference type="ChEBI" id="CHEBI:229964"/>
    </reaction>
</comment>
<comment type="catalytic activity">
    <reaction evidence="4">
        <text>L-alpha-aminoacyl-L-arginine(out) = L-alpha-aminoacyl-L-arginine(in)</text>
        <dbReference type="Rhea" id="RHEA:79367"/>
        <dbReference type="ChEBI" id="CHEBI:229968"/>
    </reaction>
</comment>
<evidence type="ECO:0000256" key="19">
    <source>
        <dbReference type="SAM" id="Phobius"/>
    </source>
</evidence>
<evidence type="ECO:0000256" key="11">
    <source>
        <dbReference type="ARBA" id="ARBA00044903"/>
    </source>
</evidence>
<comment type="subcellular location">
    <subcellularLocation>
        <location evidence="1">Membrane</location>
        <topology evidence="1">Multi-pass membrane protein</topology>
    </subcellularLocation>
</comment>
<comment type="subunit">
    <text evidence="18">Homodimer. Interacts with lysosomal protein GLMP (via lumenal domain); the interaction starts while both proteins are still in the endoplasmic reticulum and is required for stabilization of MFSD1 in lysosomes but has no direct effect on its targeting to lysosomes or transporter activity.</text>
</comment>
<comment type="catalytic activity">
    <reaction evidence="2">
        <text>L-lysyl-L-alanine(out) = L-lysyl-L-alanine(in)</text>
        <dbReference type="Rhea" id="RHEA:79399"/>
        <dbReference type="ChEBI" id="CHEBI:229954"/>
    </reaction>
</comment>
<accession>A0ABR2GRS5</accession>
<feature type="transmembrane region" description="Helical" evidence="19">
    <location>
        <begin position="103"/>
        <end position="127"/>
    </location>
</feature>
<feature type="transmembrane region" description="Helical" evidence="19">
    <location>
        <begin position="326"/>
        <end position="345"/>
    </location>
</feature>
<comment type="catalytic activity">
    <reaction evidence="13">
        <text>L-alanyl-L-lysine(out) = L-alanyl-L-lysine(in)</text>
        <dbReference type="Rhea" id="RHEA:79415"/>
        <dbReference type="ChEBI" id="CHEBI:192470"/>
    </reaction>
</comment>
<evidence type="ECO:0000256" key="9">
    <source>
        <dbReference type="ARBA" id="ARBA00044899"/>
    </source>
</evidence>
<evidence type="ECO:0000256" key="3">
    <source>
        <dbReference type="ARBA" id="ARBA00044878"/>
    </source>
</evidence>
<evidence type="ECO:0000313" key="21">
    <source>
        <dbReference type="EMBL" id="KAK8836313.1"/>
    </source>
</evidence>
<evidence type="ECO:0000256" key="12">
    <source>
        <dbReference type="ARBA" id="ARBA00044912"/>
    </source>
</evidence>
<feature type="domain" description="Major facilitator superfamily (MFS) profile" evidence="20">
    <location>
        <begin position="38"/>
        <end position="455"/>
    </location>
</feature>
<evidence type="ECO:0000256" key="17">
    <source>
        <dbReference type="ARBA" id="ARBA00045709"/>
    </source>
</evidence>
<evidence type="ECO:0000256" key="18">
    <source>
        <dbReference type="ARBA" id="ARBA00046376"/>
    </source>
</evidence>
<keyword evidence="19" id="KW-0472">Membrane</keyword>
<evidence type="ECO:0000256" key="13">
    <source>
        <dbReference type="ARBA" id="ARBA00044919"/>
    </source>
</evidence>
<comment type="catalytic activity">
    <reaction evidence="5">
        <text>L-alpha-aminoacyl-L-histidine(out) = L-alpha-aminoacyl-L-histidine(in)</text>
        <dbReference type="Rhea" id="RHEA:79375"/>
        <dbReference type="ChEBI" id="CHEBI:229967"/>
    </reaction>
</comment>
<feature type="transmembrane region" description="Helical" evidence="19">
    <location>
        <begin position="387"/>
        <end position="411"/>
    </location>
</feature>
<dbReference type="Gene3D" id="1.20.1250.20">
    <property type="entry name" value="MFS general substrate transporter like domains"/>
    <property type="match status" value="2"/>
</dbReference>
<comment type="catalytic activity">
    <reaction evidence="8">
        <text>L-aspartyl-L-lysine(out) = L-aspartyl-L-lysine(in)</text>
        <dbReference type="Rhea" id="RHEA:79411"/>
        <dbReference type="ChEBI" id="CHEBI:229953"/>
    </reaction>
</comment>
<feature type="transmembrane region" description="Helical" evidence="19">
    <location>
        <begin position="36"/>
        <end position="53"/>
    </location>
</feature>
<feature type="transmembrane region" description="Helical" evidence="19">
    <location>
        <begin position="431"/>
        <end position="451"/>
    </location>
</feature>
<dbReference type="InterPro" id="IPR020846">
    <property type="entry name" value="MFS_dom"/>
</dbReference>
<keyword evidence="19" id="KW-1133">Transmembrane helix</keyword>
<gene>
    <name evidence="21" type="ORF">M9Y10_039648</name>
</gene>
<evidence type="ECO:0000256" key="8">
    <source>
        <dbReference type="ARBA" id="ARBA00044898"/>
    </source>
</evidence>
<comment type="catalytic activity">
    <reaction evidence="11">
        <text>L-arginyl-glycine(out) = L-arginyl-glycine(in)</text>
        <dbReference type="Rhea" id="RHEA:79391"/>
        <dbReference type="ChEBI" id="CHEBI:229955"/>
    </reaction>
</comment>
<comment type="caution">
    <text evidence="21">The sequence shown here is derived from an EMBL/GenBank/DDBJ whole genome shotgun (WGS) entry which is preliminary data.</text>
</comment>
<organism evidence="21 22">
    <name type="scientific">Tritrichomonas musculus</name>
    <dbReference type="NCBI Taxonomy" id="1915356"/>
    <lineage>
        <taxon>Eukaryota</taxon>
        <taxon>Metamonada</taxon>
        <taxon>Parabasalia</taxon>
        <taxon>Tritrichomonadida</taxon>
        <taxon>Tritrichomonadidae</taxon>
        <taxon>Tritrichomonas</taxon>
    </lineage>
</organism>
<evidence type="ECO:0000256" key="5">
    <source>
        <dbReference type="ARBA" id="ARBA00044884"/>
    </source>
</evidence>
<comment type="catalytic activity">
    <reaction evidence="14">
        <text>L-lysyl-glycine(out) = L-lysyl-glycine(in)</text>
        <dbReference type="Rhea" id="RHEA:79407"/>
        <dbReference type="ChEBI" id="CHEBI:191202"/>
    </reaction>
</comment>
<evidence type="ECO:0000256" key="14">
    <source>
        <dbReference type="ARBA" id="ARBA00044924"/>
    </source>
</evidence>
<dbReference type="PANTHER" id="PTHR23512:SF11">
    <property type="entry name" value="MAJOR FACILITATOR SUPERFAMILY PROTEIN"/>
    <property type="match status" value="1"/>
</dbReference>
<comment type="catalytic activity">
    <reaction evidence="3">
        <text>L-histidyl-glycine(out) = L-histidyl-glycine(in)</text>
        <dbReference type="Rhea" id="RHEA:79395"/>
        <dbReference type="ChEBI" id="CHEBI:229957"/>
    </reaction>
</comment>
<comment type="catalytic activity">
    <reaction evidence="7">
        <text>L-alpha-aminoacyl-L-lysine(out) = L-alpha-aminoacyl-L-lysine(in)</text>
        <dbReference type="Rhea" id="RHEA:79383"/>
        <dbReference type="ChEBI" id="CHEBI:229966"/>
    </reaction>
</comment>
<evidence type="ECO:0000256" key="1">
    <source>
        <dbReference type="ARBA" id="ARBA00004141"/>
    </source>
</evidence>
<name>A0ABR2GRS5_9EUKA</name>
<comment type="function">
    <text evidence="17">Lysosomal dipeptide uniporter that selectively exports lysine, arginine or histidine-containing dipeptides with a net positive charge from the lysosome lumen into the cytosol. Could play a role in a specific type of protein O-glycosylation indirectly regulating macrophages migration and tissue invasion. Also essential for liver homeostasis.</text>
</comment>
<evidence type="ECO:0000256" key="15">
    <source>
        <dbReference type="ARBA" id="ARBA00044985"/>
    </source>
</evidence>
<dbReference type="Proteomes" id="UP001470230">
    <property type="component" value="Unassembled WGS sequence"/>
</dbReference>
<dbReference type="InterPro" id="IPR011701">
    <property type="entry name" value="MFS"/>
</dbReference>
<evidence type="ECO:0000256" key="6">
    <source>
        <dbReference type="ARBA" id="ARBA00044891"/>
    </source>
</evidence>
<feature type="transmembrane region" description="Helical" evidence="19">
    <location>
        <begin position="298"/>
        <end position="319"/>
    </location>
</feature>
<dbReference type="CDD" id="cd06174">
    <property type="entry name" value="MFS"/>
    <property type="match status" value="1"/>
</dbReference>
<evidence type="ECO:0000313" key="22">
    <source>
        <dbReference type="Proteomes" id="UP001470230"/>
    </source>
</evidence>
<sequence length="468" mass="51203">MQISNDGLISLSDAPTSLSSDIGIQRKKSYFQLKRVLVFILISIGDIIVNFHRACPTVVTDELAAAYHVQVSRLGIFSSMFYYPYSLFQPFSGLLADIIEPSYLITISTIISAIGATICGLSKSLFVGCVGRFIVGAGCSLMFCPCNTIIINWFPLQHYSKILGLFIFIAGCGNILAQTPLTLFAKLIGWRWCFFSISIFATLNSLIILFFVRGNPTIQGYPAVNVSLNNSHVNSTFSEKFHKLLKNLQTVASNPSLWFMGIFVFFGNGACYNVAGIWGGPYLKEVFGYDSVKASNALLGLSIGGCVGSLIDPYLSLFLCCKSKKLTSFLGTIVAILCCIPLGFYHEKLKYGFVIALFALFAMTTTGLAAVNYPLCIQNFHPSMGATVTGCLNCFAFVSLIVFMPVTGKILDHFGTKSNGPGFHNPDGFKYGLWLFNICDLILGGIMLLFVKSKKNKGDDSKNYETVE</sequence>
<dbReference type="InterPro" id="IPR052187">
    <property type="entry name" value="MFSD1"/>
</dbReference>
<dbReference type="SUPFAM" id="SSF103473">
    <property type="entry name" value="MFS general substrate transporter"/>
    <property type="match status" value="1"/>
</dbReference>
<feature type="transmembrane region" description="Helical" evidence="19">
    <location>
        <begin position="133"/>
        <end position="155"/>
    </location>
</feature>
<dbReference type="PANTHER" id="PTHR23512">
    <property type="entry name" value="MAJOR FACILITATOR SUPERFAMILY DOMAIN-CONTAINING PROTEIN 1"/>
    <property type="match status" value="1"/>
</dbReference>
<keyword evidence="19" id="KW-0812">Transmembrane</keyword>